<dbReference type="SMART" id="SM00822">
    <property type="entry name" value="PKS_KR"/>
    <property type="match status" value="1"/>
</dbReference>
<dbReference type="PROSITE" id="PS00061">
    <property type="entry name" value="ADH_SHORT"/>
    <property type="match status" value="1"/>
</dbReference>
<dbReference type="OrthoDB" id="286404at2"/>
<dbReference type="Proteomes" id="UP000331127">
    <property type="component" value="Unassembled WGS sequence"/>
</dbReference>
<comment type="caution">
    <text evidence="4">The sequence shown here is derived from an EMBL/GenBank/DDBJ whole genome shotgun (WGS) entry which is preliminary data.</text>
</comment>
<dbReference type="AlphaFoldDB" id="A0A5M3X181"/>
<dbReference type="InterPro" id="IPR002347">
    <property type="entry name" value="SDR_fam"/>
</dbReference>
<organism evidence="4 5">
    <name type="scientific">Acrocarpospora macrocephala</name>
    <dbReference type="NCBI Taxonomy" id="150177"/>
    <lineage>
        <taxon>Bacteria</taxon>
        <taxon>Bacillati</taxon>
        <taxon>Actinomycetota</taxon>
        <taxon>Actinomycetes</taxon>
        <taxon>Streptosporangiales</taxon>
        <taxon>Streptosporangiaceae</taxon>
        <taxon>Acrocarpospora</taxon>
    </lineage>
</organism>
<proteinExistence type="inferred from homology"/>
<accession>A0A5M3X181</accession>
<dbReference type="PANTHER" id="PTHR43669">
    <property type="entry name" value="5-KETO-D-GLUCONATE 5-REDUCTASE"/>
    <property type="match status" value="1"/>
</dbReference>
<dbReference type="InterPro" id="IPR057326">
    <property type="entry name" value="KR_dom"/>
</dbReference>
<dbReference type="Pfam" id="PF13561">
    <property type="entry name" value="adh_short_C2"/>
    <property type="match status" value="1"/>
</dbReference>
<reference evidence="4 5" key="1">
    <citation type="submission" date="2019-10" db="EMBL/GenBank/DDBJ databases">
        <title>Whole genome shotgun sequence of Acrocarpospora macrocephala NBRC 16266.</title>
        <authorList>
            <person name="Ichikawa N."/>
            <person name="Kimura A."/>
            <person name="Kitahashi Y."/>
            <person name="Komaki H."/>
            <person name="Oguchi A."/>
        </authorList>
    </citation>
    <scope>NUCLEOTIDE SEQUENCE [LARGE SCALE GENOMIC DNA]</scope>
    <source>
        <strain evidence="4 5">NBRC 16266</strain>
    </source>
</reference>
<dbReference type="InterPro" id="IPR020904">
    <property type="entry name" value="Sc_DH/Rdtase_CS"/>
</dbReference>
<dbReference type="PANTHER" id="PTHR43669:SF3">
    <property type="entry name" value="ALCOHOL DEHYDROGENASE, PUTATIVE (AFU_ORTHOLOGUE AFUA_3G03445)-RELATED"/>
    <property type="match status" value="1"/>
</dbReference>
<sequence length="269" mass="27551">MSIVITGAASGIGRAVAELAARPGAELVLADRDAARLDETAELVRARGARALPLVVDLATPEAADEIVAAAAEEYGAIAAVVSNAGLIVGAPLAEMSADSFDLSFAVNARATWLLGRAAYPLLKRSRGALVATASMAATHPTPGTGAYSASKAAVVMLVKQMALEWGPDGIRCNTVSPGPTLSGMTKDVFADLESFEQRANREAREAHIPLRRVGTAEDVARAVLFLAGDDARHITGVDLMVDGGLSTALMPAVGGGTGHPATMREQSA</sequence>
<keyword evidence="5" id="KW-1185">Reference proteome</keyword>
<dbReference type="GO" id="GO:0016491">
    <property type="term" value="F:oxidoreductase activity"/>
    <property type="evidence" value="ECO:0007669"/>
    <property type="project" value="UniProtKB-KW"/>
</dbReference>
<evidence type="ECO:0000259" key="3">
    <source>
        <dbReference type="SMART" id="SM00822"/>
    </source>
</evidence>
<dbReference type="CDD" id="cd05233">
    <property type="entry name" value="SDR_c"/>
    <property type="match status" value="1"/>
</dbReference>
<evidence type="ECO:0000256" key="1">
    <source>
        <dbReference type="ARBA" id="ARBA00006484"/>
    </source>
</evidence>
<gene>
    <name evidence="4" type="ORF">Amac_083470</name>
</gene>
<dbReference type="EMBL" id="BLAE01000064">
    <property type="protein sequence ID" value="GES14750.1"/>
    <property type="molecule type" value="Genomic_DNA"/>
</dbReference>
<dbReference type="InterPro" id="IPR036291">
    <property type="entry name" value="NAD(P)-bd_dom_sf"/>
</dbReference>
<evidence type="ECO:0000313" key="5">
    <source>
        <dbReference type="Proteomes" id="UP000331127"/>
    </source>
</evidence>
<dbReference type="Gene3D" id="3.40.50.720">
    <property type="entry name" value="NAD(P)-binding Rossmann-like Domain"/>
    <property type="match status" value="1"/>
</dbReference>
<dbReference type="FunFam" id="3.40.50.720:FF:000084">
    <property type="entry name" value="Short-chain dehydrogenase reductase"/>
    <property type="match status" value="1"/>
</dbReference>
<comment type="similarity">
    <text evidence="1">Belongs to the short-chain dehydrogenases/reductases (SDR) family.</text>
</comment>
<dbReference type="PRINTS" id="PR00081">
    <property type="entry name" value="GDHRDH"/>
</dbReference>
<protein>
    <submittedName>
        <fullName evidence="4">Oxidoreductase</fullName>
    </submittedName>
</protein>
<feature type="domain" description="Ketoreductase" evidence="3">
    <location>
        <begin position="1"/>
        <end position="185"/>
    </location>
</feature>
<dbReference type="PRINTS" id="PR00080">
    <property type="entry name" value="SDRFAMILY"/>
</dbReference>
<evidence type="ECO:0000313" key="4">
    <source>
        <dbReference type="EMBL" id="GES14750.1"/>
    </source>
</evidence>
<keyword evidence="2" id="KW-0560">Oxidoreductase</keyword>
<evidence type="ECO:0000256" key="2">
    <source>
        <dbReference type="ARBA" id="ARBA00023002"/>
    </source>
</evidence>
<dbReference type="SUPFAM" id="SSF51735">
    <property type="entry name" value="NAD(P)-binding Rossmann-fold domains"/>
    <property type="match status" value="1"/>
</dbReference>
<name>A0A5M3X181_9ACTN</name>
<dbReference type="RefSeq" id="WP_155359912.1">
    <property type="nucleotide sequence ID" value="NZ_BAAAHL010000007.1"/>
</dbReference>